<evidence type="ECO:0000256" key="1">
    <source>
        <dbReference type="PROSITE-ProRule" id="PRU00325"/>
    </source>
</evidence>
<evidence type="ECO:0000313" key="4">
    <source>
        <dbReference type="Proteomes" id="UP001159428"/>
    </source>
</evidence>
<dbReference type="PROSITE" id="PS50966">
    <property type="entry name" value="ZF_SWIM"/>
    <property type="match status" value="1"/>
</dbReference>
<dbReference type="AlphaFoldDB" id="A0AAU9X411"/>
<sequence>MKKNEAPHSLQVSIGLADKTISGKCSCVAGISRYCHHYVALSYLLPNLNKILGMRSLPDDLTCTSMQQRWSIPRGKNYTSARDLGEFLLFKRADYNKFIKSTLYSPSSQYNVLTKEHFNGIEPNPLIVSLFPKKDQASSLPVVPCKFGNVPKGSILSYQQKFTEEYVINDFTCTAFPILPLDGAVNRYENNIAICLTANNKQP</sequence>
<dbReference type="GO" id="GO:0008270">
    <property type="term" value="F:zinc ion binding"/>
    <property type="evidence" value="ECO:0007669"/>
    <property type="project" value="UniProtKB-KW"/>
</dbReference>
<protein>
    <recommendedName>
        <fullName evidence="2">SWIM-type domain-containing protein</fullName>
    </recommendedName>
</protein>
<gene>
    <name evidence="3" type="ORF">PMEA_00016289</name>
</gene>
<comment type="caution">
    <text evidence="3">The sequence shown here is derived from an EMBL/GenBank/DDBJ whole genome shotgun (WGS) entry which is preliminary data.</text>
</comment>
<evidence type="ECO:0000259" key="2">
    <source>
        <dbReference type="PROSITE" id="PS50966"/>
    </source>
</evidence>
<keyword evidence="1" id="KW-0863">Zinc-finger</keyword>
<dbReference type="Proteomes" id="UP001159428">
    <property type="component" value="Unassembled WGS sequence"/>
</dbReference>
<dbReference type="EMBL" id="CALNXJ010000029">
    <property type="protein sequence ID" value="CAH3135591.1"/>
    <property type="molecule type" value="Genomic_DNA"/>
</dbReference>
<feature type="domain" description="SWIM-type" evidence="2">
    <location>
        <begin position="10"/>
        <end position="46"/>
    </location>
</feature>
<keyword evidence="1" id="KW-0479">Metal-binding</keyword>
<keyword evidence="1" id="KW-0862">Zinc</keyword>
<dbReference type="InterPro" id="IPR007527">
    <property type="entry name" value="Znf_SWIM"/>
</dbReference>
<evidence type="ECO:0000313" key="3">
    <source>
        <dbReference type="EMBL" id="CAH3135591.1"/>
    </source>
</evidence>
<proteinExistence type="predicted"/>
<reference evidence="3 4" key="1">
    <citation type="submission" date="2022-05" db="EMBL/GenBank/DDBJ databases">
        <authorList>
            <consortium name="Genoscope - CEA"/>
            <person name="William W."/>
        </authorList>
    </citation>
    <scope>NUCLEOTIDE SEQUENCE [LARGE SCALE GENOMIC DNA]</scope>
</reference>
<organism evidence="3 4">
    <name type="scientific">Pocillopora meandrina</name>
    <dbReference type="NCBI Taxonomy" id="46732"/>
    <lineage>
        <taxon>Eukaryota</taxon>
        <taxon>Metazoa</taxon>
        <taxon>Cnidaria</taxon>
        <taxon>Anthozoa</taxon>
        <taxon>Hexacorallia</taxon>
        <taxon>Scleractinia</taxon>
        <taxon>Astrocoeniina</taxon>
        <taxon>Pocilloporidae</taxon>
        <taxon>Pocillopora</taxon>
    </lineage>
</organism>
<accession>A0AAU9X411</accession>
<name>A0AAU9X411_9CNID</name>
<keyword evidence="4" id="KW-1185">Reference proteome</keyword>